<evidence type="ECO:0000313" key="3">
    <source>
        <dbReference type="Proteomes" id="UP000038055"/>
    </source>
</evidence>
<dbReference type="RefSeq" id="WP_156120782.1">
    <property type="nucleotide sequence ID" value="NZ_CDOD01000056.1"/>
</dbReference>
<feature type="transmembrane region" description="Helical" evidence="1">
    <location>
        <begin position="75"/>
        <end position="94"/>
    </location>
</feature>
<dbReference type="AlphaFoldDB" id="A0A0B7HJ34"/>
<gene>
    <name evidence="2" type="ORF">CCYN2B_60072</name>
</gene>
<dbReference type="EMBL" id="CDOD01000056">
    <property type="protein sequence ID" value="CEN39250.1"/>
    <property type="molecule type" value="Genomic_DNA"/>
</dbReference>
<sequence length="95" mass="11442">MSFGGHVLDMIKRTNANNALRKKYRAKKDKMTNNHWKSEINDKVFEKKEISKEELERIKSAIRSKLRKERLKQDILIYGIYIALLFLLFCWVYFS</sequence>
<proteinExistence type="predicted"/>
<evidence type="ECO:0000313" key="2">
    <source>
        <dbReference type="EMBL" id="CEN39250.1"/>
    </source>
</evidence>
<keyword evidence="1" id="KW-0472">Membrane</keyword>
<keyword evidence="1" id="KW-1133">Transmembrane helix</keyword>
<dbReference type="Proteomes" id="UP000038055">
    <property type="component" value="Unassembled WGS sequence"/>
</dbReference>
<evidence type="ECO:0000256" key="1">
    <source>
        <dbReference type="SAM" id="Phobius"/>
    </source>
</evidence>
<name>A0A0B7HJ34_9FLAO</name>
<protein>
    <submittedName>
        <fullName evidence="2">Uncharacterized protein</fullName>
    </submittedName>
</protein>
<keyword evidence="3" id="KW-1185">Reference proteome</keyword>
<organism evidence="2 3">
    <name type="scientific">Capnocytophaga cynodegmi</name>
    <dbReference type="NCBI Taxonomy" id="28189"/>
    <lineage>
        <taxon>Bacteria</taxon>
        <taxon>Pseudomonadati</taxon>
        <taxon>Bacteroidota</taxon>
        <taxon>Flavobacteriia</taxon>
        <taxon>Flavobacteriales</taxon>
        <taxon>Flavobacteriaceae</taxon>
        <taxon>Capnocytophaga</taxon>
    </lineage>
</organism>
<reference evidence="3" key="1">
    <citation type="submission" date="2015-01" db="EMBL/GenBank/DDBJ databases">
        <authorList>
            <person name="MANFREDI Pablo"/>
        </authorList>
    </citation>
    <scope>NUCLEOTIDE SEQUENCE [LARGE SCALE GENOMIC DNA]</scope>
    <source>
        <strain evidence="3">Ccyn2B</strain>
    </source>
</reference>
<keyword evidence="1" id="KW-0812">Transmembrane</keyword>
<accession>A0A0B7HJ34</accession>